<dbReference type="Proteomes" id="UP000007799">
    <property type="component" value="Unassembled WGS sequence"/>
</dbReference>
<feature type="transmembrane region" description="Helical" evidence="2">
    <location>
        <begin position="16"/>
        <end position="40"/>
    </location>
</feature>
<evidence type="ECO:0000256" key="1">
    <source>
        <dbReference type="SAM" id="MobiDB-lite"/>
    </source>
</evidence>
<dbReference type="GeneID" id="16071190"/>
<protein>
    <recommendedName>
        <fullName evidence="3">Alpha-L-glutamate ligase-related protein ATP-grasp domain-containing protein</fullName>
    </recommendedName>
</protein>
<dbReference type="InParanoid" id="F2UJI8"/>
<keyword evidence="5" id="KW-1185">Reference proteome</keyword>
<dbReference type="EMBL" id="GL832977">
    <property type="protein sequence ID" value="EGD77287.1"/>
    <property type="molecule type" value="Genomic_DNA"/>
</dbReference>
<feature type="domain" description="Alpha-L-glutamate ligase-related protein ATP-grasp" evidence="3">
    <location>
        <begin position="404"/>
        <end position="462"/>
    </location>
</feature>
<dbReference type="eggNOG" id="ENOG502RAJ8">
    <property type="taxonomic scope" value="Eukaryota"/>
</dbReference>
<sequence length="498" mass="55696">MSREEGLRWAGRALGWLMATLAIGVAMTALTISALVLAAIASEPVRAALADTLLYWRVLWYFARGGSYDDCPFLLNNDDHGSISTTTNNNNNNDNNNNNTNNNTNNSSSSSSSDARLRIKVYLHSLALIFYLWDKPHYRSGTFQNDMIKNLRNVAFPGTGVPLDWLCRSRAVFTLFLFLGMPLMFCAYAVVITRKRASVADVCRTYRQLLLTPEPWFAYWRLNCRLASYHALVTGCDDYRLEDKWSFLVAAEEKDIPVSPFLKVDSIVCKDRNEEGGMGIHFFKNALHGGKWIIQEVLHNSALLQQWLPDSAPLSTLRVITASTNALDVIDGEMDGDASARKEKVQSLSCVFRAGRAGASTDHSSVLFDTDVESGHVRRGTTNAHWYQLGVHDGLLRYRPAPTHDRHPDNGVMLTGNSIPDMAAIRNLVETAHATLLPGVPLCGWDVALTKEAGRCLLEVNLSCNFFNGTFDKQAYFALLDTFFARLDRKRRAHQQQH</sequence>
<evidence type="ECO:0000313" key="4">
    <source>
        <dbReference type="EMBL" id="EGD77287.1"/>
    </source>
</evidence>
<evidence type="ECO:0000259" key="3">
    <source>
        <dbReference type="Pfam" id="PF14397"/>
    </source>
</evidence>
<dbReference type="OrthoDB" id="35279at2759"/>
<evidence type="ECO:0000256" key="2">
    <source>
        <dbReference type="SAM" id="Phobius"/>
    </source>
</evidence>
<dbReference type="AlphaFoldDB" id="F2UJI8"/>
<dbReference type="RefSeq" id="XP_004990631.1">
    <property type="nucleotide sequence ID" value="XM_004990574.1"/>
</dbReference>
<keyword evidence="2" id="KW-0472">Membrane</keyword>
<reference evidence="4" key="1">
    <citation type="submission" date="2009-08" db="EMBL/GenBank/DDBJ databases">
        <title>Annotation of Salpingoeca rosetta.</title>
        <authorList>
            <consortium name="The Broad Institute Genome Sequencing Platform"/>
            <person name="Russ C."/>
            <person name="Cuomo C."/>
            <person name="Burger G."/>
            <person name="Gray M.W."/>
            <person name="Holland P.W.H."/>
            <person name="King N."/>
            <person name="Lang F.B.F."/>
            <person name="Roger A.J."/>
            <person name="Ruiz-Trillo I."/>
            <person name="Young S.K."/>
            <person name="Zeng Q."/>
            <person name="Gargeya S."/>
            <person name="Alvarado L."/>
            <person name="Berlin A."/>
            <person name="Chapman S.B."/>
            <person name="Chen Z."/>
            <person name="Freedman E."/>
            <person name="Gellesch M."/>
            <person name="Goldberg J."/>
            <person name="Griggs A."/>
            <person name="Gujja S."/>
            <person name="Heilman E."/>
            <person name="Heiman D."/>
            <person name="Howarth C."/>
            <person name="Mehta T."/>
            <person name="Neiman D."/>
            <person name="Pearson M."/>
            <person name="Roberts A."/>
            <person name="Saif S."/>
            <person name="Shea T."/>
            <person name="Shenoy N."/>
            <person name="Sisk P."/>
            <person name="Stolte C."/>
            <person name="Sykes S."/>
            <person name="White J."/>
            <person name="Yandava C."/>
            <person name="Haas B."/>
            <person name="Nusbaum C."/>
            <person name="Birren B."/>
        </authorList>
    </citation>
    <scope>NUCLEOTIDE SEQUENCE [LARGE SCALE GENOMIC DNA]</scope>
    <source>
        <strain evidence="4">ATCC 50818</strain>
    </source>
</reference>
<keyword evidence="2" id="KW-0812">Transmembrane</keyword>
<organism evidence="5">
    <name type="scientific">Salpingoeca rosetta (strain ATCC 50818 / BSB-021)</name>
    <dbReference type="NCBI Taxonomy" id="946362"/>
    <lineage>
        <taxon>Eukaryota</taxon>
        <taxon>Choanoflagellata</taxon>
        <taxon>Craspedida</taxon>
        <taxon>Salpingoecidae</taxon>
        <taxon>Salpingoeca</taxon>
    </lineage>
</organism>
<dbReference type="OMA" id="FWRVNCH"/>
<dbReference type="KEGG" id="sre:PTSG_08380"/>
<accession>F2UJI8</accession>
<gene>
    <name evidence="4" type="ORF">PTSG_08380</name>
</gene>
<proteinExistence type="predicted"/>
<evidence type="ECO:0000313" key="5">
    <source>
        <dbReference type="Proteomes" id="UP000007799"/>
    </source>
</evidence>
<dbReference type="InterPro" id="IPR039523">
    <property type="entry name" value="RimK-rel_E_lig_ATP-grasp"/>
</dbReference>
<keyword evidence="2" id="KW-1133">Transmembrane helix</keyword>
<name>F2UJI8_SALR5</name>
<dbReference type="Pfam" id="PF14397">
    <property type="entry name" value="ATPgrasp_ST"/>
    <property type="match status" value="1"/>
</dbReference>
<feature type="transmembrane region" description="Helical" evidence="2">
    <location>
        <begin position="171"/>
        <end position="191"/>
    </location>
</feature>
<feature type="region of interest" description="Disordered" evidence="1">
    <location>
        <begin position="85"/>
        <end position="112"/>
    </location>
</feature>
<dbReference type="SUPFAM" id="SSF56059">
    <property type="entry name" value="Glutathione synthetase ATP-binding domain-like"/>
    <property type="match status" value="1"/>
</dbReference>